<accession>A0A4P6YRH0</accession>
<sequence length="277" mass="30229">MTKQVVIITGISSGMGRAAALLFNQRNWIVYGGARRIDQMADLAAAGIHVQALDVTDEASTQAIVNRVIADQGRIDVLINNAGYGEYGALEEVTMAKAKAQFDVNVFGLANMTQLVLPTMRAQHSGRIINNSSIGGRVYMPIGGWYHASKHALEVYSDVLRMEVQEFGINVSVIEPGGTATEWADVAMKAGKASTANTSPYAKYMTAFDQVTTGNTSVPLATPEKIAELMWQAATAKKPKLRYLPGFFERAMVFAARHLPVRTYQALTMSTFKRMMK</sequence>
<dbReference type="InterPro" id="IPR036291">
    <property type="entry name" value="NAD(P)-bd_dom_sf"/>
</dbReference>
<dbReference type="PANTHER" id="PTHR44169">
    <property type="entry name" value="NADPH-DEPENDENT 1-ACYLDIHYDROXYACETONE PHOSPHATE REDUCTASE"/>
    <property type="match status" value="1"/>
</dbReference>
<evidence type="ECO:0000313" key="4">
    <source>
        <dbReference type="EMBL" id="QBO35211.1"/>
    </source>
</evidence>
<keyword evidence="2" id="KW-0560">Oxidoreductase</keyword>
<dbReference type="Pfam" id="PF00106">
    <property type="entry name" value="adh_short"/>
    <property type="match status" value="1"/>
</dbReference>
<keyword evidence="5" id="KW-1185">Reference proteome</keyword>
<protein>
    <submittedName>
        <fullName evidence="4">SDR family NAD(P)-dependent oxidoreductase</fullName>
    </submittedName>
</protein>
<comment type="similarity">
    <text evidence="1 3">Belongs to the short-chain dehydrogenases/reductases (SDR) family.</text>
</comment>
<dbReference type="GO" id="GO:0016491">
    <property type="term" value="F:oxidoreductase activity"/>
    <property type="evidence" value="ECO:0007669"/>
    <property type="project" value="UniProtKB-KW"/>
</dbReference>
<dbReference type="EMBL" id="CP037940">
    <property type="protein sequence ID" value="QBO35211.1"/>
    <property type="molecule type" value="Genomic_DNA"/>
</dbReference>
<dbReference type="AlphaFoldDB" id="A0A4P6YRH0"/>
<dbReference type="OrthoDB" id="9775296at2"/>
<proteinExistence type="inferred from homology"/>
<dbReference type="PRINTS" id="PR00080">
    <property type="entry name" value="SDRFAMILY"/>
</dbReference>
<evidence type="ECO:0000313" key="5">
    <source>
        <dbReference type="Proteomes" id="UP000292886"/>
    </source>
</evidence>
<dbReference type="Proteomes" id="UP000292886">
    <property type="component" value="Chromosome"/>
</dbReference>
<dbReference type="InterPro" id="IPR002347">
    <property type="entry name" value="SDR_fam"/>
</dbReference>
<dbReference type="PANTHER" id="PTHR44169:SF6">
    <property type="entry name" value="NADPH-DEPENDENT 1-ACYLDIHYDROXYACETONE PHOSPHATE REDUCTASE"/>
    <property type="match status" value="1"/>
</dbReference>
<dbReference type="KEGG" id="wei:EQG49_01430"/>
<dbReference type="SUPFAM" id="SSF51735">
    <property type="entry name" value="NAD(P)-binding Rossmann-fold domains"/>
    <property type="match status" value="1"/>
</dbReference>
<dbReference type="Gene3D" id="3.40.50.720">
    <property type="entry name" value="NAD(P)-binding Rossmann-like Domain"/>
    <property type="match status" value="1"/>
</dbReference>
<dbReference type="RefSeq" id="WP_133362291.1">
    <property type="nucleotide sequence ID" value="NZ_CP037940.1"/>
</dbReference>
<name>A0A4P6YRH0_9LACO</name>
<reference evidence="5" key="1">
    <citation type="submission" date="2019-03" db="EMBL/GenBank/DDBJ databases">
        <title>Weissella sp. 26KH-42 Genome sequencing.</title>
        <authorList>
            <person name="Heo J."/>
            <person name="Kim S.-J."/>
            <person name="Kim J.-S."/>
            <person name="Hong S.-B."/>
            <person name="Kwon S.-W."/>
        </authorList>
    </citation>
    <scope>NUCLEOTIDE SEQUENCE [LARGE SCALE GENOMIC DNA]</scope>
    <source>
        <strain evidence="5">26KH-42</strain>
    </source>
</reference>
<evidence type="ECO:0000256" key="1">
    <source>
        <dbReference type="ARBA" id="ARBA00006484"/>
    </source>
</evidence>
<dbReference type="PRINTS" id="PR00081">
    <property type="entry name" value="GDHRDH"/>
</dbReference>
<evidence type="ECO:0000256" key="2">
    <source>
        <dbReference type="ARBA" id="ARBA00023002"/>
    </source>
</evidence>
<dbReference type="CDD" id="cd05374">
    <property type="entry name" value="17beta-HSD-like_SDR_c"/>
    <property type="match status" value="1"/>
</dbReference>
<evidence type="ECO:0000256" key="3">
    <source>
        <dbReference type="RuleBase" id="RU000363"/>
    </source>
</evidence>
<organism evidence="4 5">
    <name type="scientific">Periweissella cryptocerci</name>
    <dbReference type="NCBI Taxonomy" id="2506420"/>
    <lineage>
        <taxon>Bacteria</taxon>
        <taxon>Bacillati</taxon>
        <taxon>Bacillota</taxon>
        <taxon>Bacilli</taxon>
        <taxon>Lactobacillales</taxon>
        <taxon>Lactobacillaceae</taxon>
        <taxon>Periweissella</taxon>
    </lineage>
</organism>
<dbReference type="NCBIfam" id="NF004826">
    <property type="entry name" value="PRK06182.1"/>
    <property type="match status" value="1"/>
</dbReference>
<gene>
    <name evidence="4" type="ORF">EQG49_01430</name>
</gene>